<dbReference type="Proteomes" id="UP000037904">
    <property type="component" value="Unassembled WGS sequence"/>
</dbReference>
<dbReference type="EMBL" id="JXCE01000481">
    <property type="protein sequence ID" value="KPA37086.1"/>
    <property type="molecule type" value="Genomic_DNA"/>
</dbReference>
<evidence type="ECO:0000313" key="7">
    <source>
        <dbReference type="Proteomes" id="UP000037904"/>
    </source>
</evidence>
<dbReference type="PANTHER" id="PTHR47424">
    <property type="entry name" value="REGULATORY PROTEIN GAL4"/>
    <property type="match status" value="1"/>
</dbReference>
<keyword evidence="3" id="KW-0539">Nucleus</keyword>
<dbReference type="PANTHER" id="PTHR47424:SF6">
    <property type="entry name" value="PROLINE UTILIZATION TRANS-ACTIVATOR"/>
    <property type="match status" value="1"/>
</dbReference>
<dbReference type="GO" id="GO:0003677">
    <property type="term" value="F:DNA binding"/>
    <property type="evidence" value="ECO:0007669"/>
    <property type="project" value="InterPro"/>
</dbReference>
<evidence type="ECO:0000256" key="1">
    <source>
        <dbReference type="ARBA" id="ARBA00023015"/>
    </source>
</evidence>
<evidence type="ECO:0000256" key="3">
    <source>
        <dbReference type="ARBA" id="ARBA00023242"/>
    </source>
</evidence>
<sequence length="689" mass="76295">MLASDPSDTFPRDPLPLVTTSESGIQGEDDRTTSQDAYGLSGGLASSDSRMWSGFLLRLREAFGVDSQPGEADLRLNLPSSIPSKPANMSRAELQRLQHAVANFPPWPIARFLLNVCIEHGTDSFFYFDQAQLTTDLDRFYHDAESTLRFEASFLCLAFGVFALGSQWTTLIKPQGWPSASMSIEEDIDPGKIFYNTARPLLGDIMDSTSILSIQAAYVLSVYLMPASAIGPSYVYMGLALRKAIALEMHQDKSDAVVGEREAEISRRLWWSIYSLERHGFLVTPLHGTKVFANSKYRTVTIKLNRPSSISQDTITAQLPRPCAEIDSKQKFDNLQLQIANARLVKILDRLLESTPLSTERQKWYETELKNWKRSLPPSTRLDSVHPRSSEYRAVVHLYLNYYFASIALGKVSVVAAVRSHLQSALRPSQDAIPAAEPLDPLCRLCIRSAKKMLQLFEGLTCTDNLTRFSFTDFQGCSIATVILLLGGIIDGEEGDCNSKAVFGLECLRRMTGGNATAMMGVRFVEALQFITIEAAAKLAASRNADHPSVQRPSASDPADYAQWTEWLTKATDDELQQAIIPSRSRTPCGGGPTMVMLRNAQSSFNEGSPERSNLASSNPGARQVEASLQYPIHVDESQAWQTAAHDDPMLAHDFQSTLNNDEHLYLMGLTGLDVLNFDFDMSKPGGFF</sequence>
<proteinExistence type="predicted"/>
<comment type="caution">
    <text evidence="6">The sequence shown here is derived from an EMBL/GenBank/DDBJ whole genome shotgun (WGS) entry which is preliminary data.</text>
</comment>
<dbReference type="CDD" id="cd12148">
    <property type="entry name" value="fungal_TF_MHR"/>
    <property type="match status" value="1"/>
</dbReference>
<evidence type="ECO:0000256" key="2">
    <source>
        <dbReference type="ARBA" id="ARBA00023163"/>
    </source>
</evidence>
<protein>
    <submittedName>
        <fullName evidence="6">Transcription factor</fullName>
    </submittedName>
</protein>
<evidence type="ECO:0000259" key="5">
    <source>
        <dbReference type="Pfam" id="PF04082"/>
    </source>
</evidence>
<evidence type="ECO:0000313" key="6">
    <source>
        <dbReference type="EMBL" id="KPA37086.1"/>
    </source>
</evidence>
<keyword evidence="7" id="KW-1185">Reference proteome</keyword>
<organism evidence="6 7">
    <name type="scientific">Fusarium langsethiae</name>
    <dbReference type="NCBI Taxonomy" id="179993"/>
    <lineage>
        <taxon>Eukaryota</taxon>
        <taxon>Fungi</taxon>
        <taxon>Dikarya</taxon>
        <taxon>Ascomycota</taxon>
        <taxon>Pezizomycotina</taxon>
        <taxon>Sordariomycetes</taxon>
        <taxon>Hypocreomycetidae</taxon>
        <taxon>Hypocreales</taxon>
        <taxon>Nectriaceae</taxon>
        <taxon>Fusarium</taxon>
    </lineage>
</organism>
<dbReference type="GO" id="GO:0008270">
    <property type="term" value="F:zinc ion binding"/>
    <property type="evidence" value="ECO:0007669"/>
    <property type="project" value="InterPro"/>
</dbReference>
<keyword evidence="2" id="KW-0804">Transcription</keyword>
<name>A0A0M9EPW3_FUSLA</name>
<gene>
    <name evidence="6" type="ORF">FLAG1_10118</name>
</gene>
<dbReference type="Pfam" id="PF04082">
    <property type="entry name" value="Fungal_trans"/>
    <property type="match status" value="1"/>
</dbReference>
<accession>A0A0M9EPW3</accession>
<evidence type="ECO:0000256" key="4">
    <source>
        <dbReference type="SAM" id="MobiDB-lite"/>
    </source>
</evidence>
<dbReference type="InterPro" id="IPR007219">
    <property type="entry name" value="XnlR_reg_dom"/>
</dbReference>
<feature type="domain" description="Xylanolytic transcriptional activator regulatory" evidence="5">
    <location>
        <begin position="189"/>
        <end position="278"/>
    </location>
</feature>
<dbReference type="GO" id="GO:0006351">
    <property type="term" value="P:DNA-templated transcription"/>
    <property type="evidence" value="ECO:0007669"/>
    <property type="project" value="InterPro"/>
</dbReference>
<keyword evidence="1" id="KW-0805">Transcription regulation</keyword>
<dbReference type="InterPro" id="IPR051127">
    <property type="entry name" value="Fungal_SecMet_Regulators"/>
</dbReference>
<reference evidence="6 7" key="1">
    <citation type="submission" date="2015-04" db="EMBL/GenBank/DDBJ databases">
        <title>The draft genome sequence of Fusarium langsethiae, a T-2/HT-2 mycotoxin producer.</title>
        <authorList>
            <person name="Lysoe E."/>
            <person name="Divon H.H."/>
            <person name="Terzi V."/>
            <person name="Orru L."/>
            <person name="Lamontanara A."/>
            <person name="Kolseth A.-K."/>
            <person name="Frandsen R.J."/>
            <person name="Nielsen K."/>
            <person name="Thrane U."/>
        </authorList>
    </citation>
    <scope>NUCLEOTIDE SEQUENCE [LARGE SCALE GENOMIC DNA]</scope>
    <source>
        <strain evidence="6 7">Fl201059</strain>
    </source>
</reference>
<feature type="region of interest" description="Disordered" evidence="4">
    <location>
        <begin position="1"/>
        <end position="35"/>
    </location>
</feature>
<dbReference type="AlphaFoldDB" id="A0A0M9EPW3"/>